<proteinExistence type="predicted"/>
<dbReference type="EMBL" id="JBHSAV010000003">
    <property type="protein sequence ID" value="MFC3975259.1"/>
    <property type="molecule type" value="Genomic_DNA"/>
</dbReference>
<keyword evidence="3" id="KW-1185">Reference proteome</keyword>
<dbReference type="RefSeq" id="WP_241292079.1">
    <property type="nucleotide sequence ID" value="NZ_JAKZGR010000003.1"/>
</dbReference>
<dbReference type="Proteomes" id="UP001595766">
    <property type="component" value="Unassembled WGS sequence"/>
</dbReference>
<evidence type="ECO:0000256" key="1">
    <source>
        <dbReference type="SAM" id="SignalP"/>
    </source>
</evidence>
<feature type="signal peptide" evidence="1">
    <location>
        <begin position="1"/>
        <end position="20"/>
    </location>
</feature>
<keyword evidence="1" id="KW-0732">Signal</keyword>
<name>A0ABV8EI39_9BACT</name>
<evidence type="ECO:0000313" key="3">
    <source>
        <dbReference type="Proteomes" id="UP001595766"/>
    </source>
</evidence>
<reference evidence="3" key="1">
    <citation type="journal article" date="2019" name="Int. J. Syst. Evol. Microbiol.">
        <title>The Global Catalogue of Microorganisms (GCM) 10K type strain sequencing project: providing services to taxonomists for standard genome sequencing and annotation.</title>
        <authorList>
            <consortium name="The Broad Institute Genomics Platform"/>
            <consortium name="The Broad Institute Genome Sequencing Center for Infectious Disease"/>
            <person name="Wu L."/>
            <person name="Ma J."/>
        </authorList>
    </citation>
    <scope>NUCLEOTIDE SEQUENCE [LARGE SCALE GENOMIC DNA]</scope>
    <source>
        <strain evidence="3">CECT 8551</strain>
    </source>
</reference>
<gene>
    <name evidence="2" type="ORF">ACFOUP_02600</name>
</gene>
<protein>
    <submittedName>
        <fullName evidence="2">DUF4249 domain-containing protein</fullName>
    </submittedName>
</protein>
<comment type="caution">
    <text evidence="2">The sequence shown here is derived from an EMBL/GenBank/DDBJ whole genome shotgun (WGS) entry which is preliminary data.</text>
</comment>
<evidence type="ECO:0000313" key="2">
    <source>
        <dbReference type="EMBL" id="MFC3975259.1"/>
    </source>
</evidence>
<organism evidence="2 3">
    <name type="scientific">Belliella kenyensis</name>
    <dbReference type="NCBI Taxonomy" id="1472724"/>
    <lineage>
        <taxon>Bacteria</taxon>
        <taxon>Pseudomonadati</taxon>
        <taxon>Bacteroidota</taxon>
        <taxon>Cytophagia</taxon>
        <taxon>Cytophagales</taxon>
        <taxon>Cyclobacteriaceae</taxon>
        <taxon>Belliella</taxon>
    </lineage>
</organism>
<sequence length="307" mass="35293">MKLTTNCSKLLLILTAFLSACETVVDIDIPFEKPLITINSILEDSENPIVRLTFSKHILDNNYIYDPIANATVTIRKDLVDHDLVFDQSAGNYINQSIYIEPGSTYTLTIDVPNYERIEVTETVPQVVPIISFTVNGTTEMDYYTREDVSLVFQDPVGENFYEISAYNVMTYRYPNQIGEIVEHRTEQTIYLTPKNPVYQREYSSNTLLFNDRLFDGSQFEMEMFSAGSSFTFNPNPGHVNPDFEVEVESYIILKSVSRSYYLYQTTFNLQRWTDGDPFAQPVQVYNNIPKGLGVFATQASYVYRVR</sequence>
<dbReference type="PROSITE" id="PS51257">
    <property type="entry name" value="PROKAR_LIPOPROTEIN"/>
    <property type="match status" value="1"/>
</dbReference>
<feature type="chain" id="PRO_5045180431" evidence="1">
    <location>
        <begin position="21"/>
        <end position="307"/>
    </location>
</feature>
<accession>A0ABV8EI39</accession>